<dbReference type="GO" id="GO:0005509">
    <property type="term" value="F:calcium ion binding"/>
    <property type="evidence" value="ECO:0007669"/>
    <property type="project" value="InterPro"/>
</dbReference>
<dbReference type="PANTHER" id="PTHR46819:SF1">
    <property type="entry name" value="EF-HAND CALCIUM-BINDING DOMAIN-CONTAINING PROTEIN 7"/>
    <property type="match status" value="1"/>
</dbReference>
<keyword evidence="8" id="KW-0378">Hydrolase</keyword>
<keyword evidence="11" id="KW-0496">Mitochondrion</keyword>
<keyword evidence="13 14" id="KW-0472">Membrane</keyword>
<evidence type="ECO:0000256" key="10">
    <source>
        <dbReference type="ARBA" id="ARBA00022989"/>
    </source>
</evidence>
<dbReference type="InterPro" id="IPR052266">
    <property type="entry name" value="Miro-EF-hand_domain"/>
</dbReference>
<dbReference type="GO" id="GO:0007005">
    <property type="term" value="P:mitochondrion organization"/>
    <property type="evidence" value="ECO:0007669"/>
    <property type="project" value="InterPro"/>
</dbReference>
<evidence type="ECO:0000256" key="5">
    <source>
        <dbReference type="ARBA" id="ARBA00022737"/>
    </source>
</evidence>
<dbReference type="InterPro" id="IPR027417">
    <property type="entry name" value="P-loop_NTPase"/>
</dbReference>
<dbReference type="PRINTS" id="PR00449">
    <property type="entry name" value="RASTRNSFRMNG"/>
</dbReference>
<keyword evidence="4" id="KW-0479">Metal-binding</keyword>
<dbReference type="FunFam" id="1.10.238.10:FF:000011">
    <property type="entry name" value="Mitochondrial Rho GTPase"/>
    <property type="match status" value="2"/>
</dbReference>
<evidence type="ECO:0000256" key="6">
    <source>
        <dbReference type="ARBA" id="ARBA00022741"/>
    </source>
</evidence>
<dbReference type="GO" id="GO:0005741">
    <property type="term" value="C:mitochondrial outer membrane"/>
    <property type="evidence" value="ECO:0007669"/>
    <property type="project" value="UniProtKB-SubCell"/>
</dbReference>
<dbReference type="SUPFAM" id="SSF47473">
    <property type="entry name" value="EF-hand"/>
    <property type="match status" value="1"/>
</dbReference>
<evidence type="ECO:0000256" key="13">
    <source>
        <dbReference type="ARBA" id="ARBA00023136"/>
    </source>
</evidence>
<dbReference type="InterPro" id="IPR021181">
    <property type="entry name" value="Miro"/>
</dbReference>
<keyword evidence="6" id="KW-0547">Nucleotide-binding</keyword>
<name>A0A2G5EQQ3_AQUCA</name>
<dbReference type="GO" id="GO:0005525">
    <property type="term" value="F:GTP binding"/>
    <property type="evidence" value="ECO:0007669"/>
    <property type="project" value="UniProtKB-KW"/>
</dbReference>
<evidence type="ECO:0000256" key="4">
    <source>
        <dbReference type="ARBA" id="ARBA00022723"/>
    </source>
</evidence>
<evidence type="ECO:0000259" key="15">
    <source>
        <dbReference type="PROSITE" id="PS50222"/>
    </source>
</evidence>
<comment type="subcellular location">
    <subcellularLocation>
        <location evidence="1">Mitochondrion outer membrane</location>
        <topology evidence="1">Single-pass type IV membrane protein</topology>
    </subcellularLocation>
</comment>
<dbReference type="PANTHER" id="PTHR46819">
    <property type="entry name" value="EF-HAND CALCIUM-BINDING DOMAIN-CONTAINING PROTEIN 7"/>
    <property type="match status" value="1"/>
</dbReference>
<dbReference type="Proteomes" id="UP000230069">
    <property type="component" value="Unassembled WGS sequence"/>
</dbReference>
<dbReference type="STRING" id="218851.A0A2G5EQQ3"/>
<dbReference type="OrthoDB" id="10020961at2759"/>
<keyword evidence="3 14" id="KW-0812">Transmembrane</keyword>
<keyword evidence="5" id="KW-0677">Repeat</keyword>
<dbReference type="SUPFAM" id="SSF52540">
    <property type="entry name" value="P-loop containing nucleoside triphosphate hydrolases"/>
    <property type="match status" value="1"/>
</dbReference>
<dbReference type="InterPro" id="IPR001806">
    <property type="entry name" value="Small_GTPase"/>
</dbReference>
<feature type="transmembrane region" description="Helical" evidence="14">
    <location>
        <begin position="530"/>
        <end position="555"/>
    </location>
</feature>
<evidence type="ECO:0000256" key="12">
    <source>
        <dbReference type="ARBA" id="ARBA00023134"/>
    </source>
</evidence>
<sequence>MQKQVRRLHQTDPLFVPGTKTVKPQFIIALKRIFTLSDSDKDGVLNDAELIKFQLKCFNHHLSTFQVTKIKNYIQSKLSEGVNHDGCITLSGFFLLHAQHILKGHYNTIWMVLRGFGYSDDIVLRTNNEVTVSIEETSDYELLKLFAYTLKAMRYPPAPVYDHEAQTLKPLCVRALKRIFLLCDHDKDGALSDTEMKDVLEKFHDASLQTSEIARFKMLLQQKMPEGVNDRGITLAGFIYMYELNLREGDFQFTWMLLRKFGYGDDIKLKDGFIKVSFNRAPDQTVELTNEAIEFLKRIFSSFDLDADGILQPAELEDLFSTAPENPWDKPPYKDAAEITALEGRRQVDRKKQQSERNVFQCFVFGPRKAGKSALLNSFLGRQFTESYASTVNDRFAANVVAHPDGTTKTLILREIPEDKIPALLSCKESLAACDVAIFVHDSSDEQLWNKAQELLLDVASHGDSSHGFEVPCLSVASKADVSGMHIEKPILISTKLGDLHNIFHCIVNAAEHPHLNIPEIEVERTSTPFYNWFVSSTLVSLLVGGTVSLVVAYVKRKSVST</sequence>
<organism evidence="16 17">
    <name type="scientific">Aquilegia coerulea</name>
    <name type="common">Rocky mountain columbine</name>
    <dbReference type="NCBI Taxonomy" id="218851"/>
    <lineage>
        <taxon>Eukaryota</taxon>
        <taxon>Viridiplantae</taxon>
        <taxon>Streptophyta</taxon>
        <taxon>Embryophyta</taxon>
        <taxon>Tracheophyta</taxon>
        <taxon>Spermatophyta</taxon>
        <taxon>Magnoliopsida</taxon>
        <taxon>Ranunculales</taxon>
        <taxon>Ranunculaceae</taxon>
        <taxon>Thalictroideae</taxon>
        <taxon>Aquilegia</taxon>
    </lineage>
</organism>
<dbReference type="Gene3D" id="1.10.238.10">
    <property type="entry name" value="EF-hand"/>
    <property type="match status" value="3"/>
</dbReference>
<dbReference type="Gene3D" id="3.40.50.300">
    <property type="entry name" value="P-loop containing nucleotide triphosphate hydrolases"/>
    <property type="match status" value="1"/>
</dbReference>
<dbReference type="InParanoid" id="A0A2G5EQQ3"/>
<gene>
    <name evidence="16" type="ORF">AQUCO_00500185v1</name>
</gene>
<keyword evidence="9" id="KW-0106">Calcium</keyword>
<dbReference type="SMART" id="SM00054">
    <property type="entry name" value="EFh"/>
    <property type="match status" value="3"/>
</dbReference>
<dbReference type="InterPro" id="IPR002048">
    <property type="entry name" value="EF_hand_dom"/>
</dbReference>
<evidence type="ECO:0000256" key="7">
    <source>
        <dbReference type="ARBA" id="ARBA00022787"/>
    </source>
</evidence>
<dbReference type="InterPro" id="IPR018247">
    <property type="entry name" value="EF_Hand_1_Ca_BS"/>
</dbReference>
<reference evidence="16 17" key="1">
    <citation type="submission" date="2017-09" db="EMBL/GenBank/DDBJ databases">
        <title>WGS assembly of Aquilegia coerulea Goldsmith.</title>
        <authorList>
            <person name="Hodges S."/>
            <person name="Kramer E."/>
            <person name="Nordborg M."/>
            <person name="Tomkins J."/>
            <person name="Borevitz J."/>
            <person name="Derieg N."/>
            <person name="Yan J."/>
            <person name="Mihaltcheva S."/>
            <person name="Hayes R.D."/>
            <person name="Rokhsar D."/>
        </authorList>
    </citation>
    <scope>NUCLEOTIDE SEQUENCE [LARGE SCALE GENOMIC DNA]</scope>
    <source>
        <strain evidence="17">cv. Goldsmith</strain>
    </source>
</reference>
<dbReference type="AlphaFoldDB" id="A0A2G5EQQ3"/>
<keyword evidence="17" id="KW-1185">Reference proteome</keyword>
<keyword evidence="12" id="KW-0342">GTP-binding</keyword>
<evidence type="ECO:0000313" key="17">
    <source>
        <dbReference type="Proteomes" id="UP000230069"/>
    </source>
</evidence>
<keyword evidence="7" id="KW-1000">Mitochondrion outer membrane</keyword>
<feature type="domain" description="EF-hand" evidence="15">
    <location>
        <begin position="171"/>
        <end position="206"/>
    </location>
</feature>
<evidence type="ECO:0000256" key="14">
    <source>
        <dbReference type="SAM" id="Phobius"/>
    </source>
</evidence>
<dbReference type="Pfam" id="PF00071">
    <property type="entry name" value="Ras"/>
    <property type="match status" value="1"/>
</dbReference>
<dbReference type="Pfam" id="PF08356">
    <property type="entry name" value="EF_assoc_2"/>
    <property type="match status" value="2"/>
</dbReference>
<dbReference type="PROSITE" id="PS00018">
    <property type="entry name" value="EF_HAND_1"/>
    <property type="match status" value="3"/>
</dbReference>
<feature type="domain" description="EF-hand" evidence="15">
    <location>
        <begin position="291"/>
        <end position="326"/>
    </location>
</feature>
<dbReference type="GO" id="GO:0003924">
    <property type="term" value="F:GTPase activity"/>
    <property type="evidence" value="ECO:0007669"/>
    <property type="project" value="InterPro"/>
</dbReference>
<dbReference type="EMBL" id="KZ305022">
    <property type="protein sequence ID" value="PIA58076.1"/>
    <property type="molecule type" value="Genomic_DNA"/>
</dbReference>
<dbReference type="PROSITE" id="PS50222">
    <property type="entry name" value="EF_HAND_2"/>
    <property type="match status" value="2"/>
</dbReference>
<protein>
    <recommendedName>
        <fullName evidence="15">EF-hand domain-containing protein</fullName>
    </recommendedName>
</protein>
<dbReference type="InterPro" id="IPR013567">
    <property type="entry name" value="EF_hand_assoc_2"/>
</dbReference>
<evidence type="ECO:0000256" key="8">
    <source>
        <dbReference type="ARBA" id="ARBA00022801"/>
    </source>
</evidence>
<comment type="similarity">
    <text evidence="2">Belongs to the mitochondrial Rho GTPase family.</text>
</comment>
<evidence type="ECO:0000256" key="2">
    <source>
        <dbReference type="ARBA" id="ARBA00007981"/>
    </source>
</evidence>
<proteinExistence type="inferred from homology"/>
<evidence type="ECO:0000256" key="1">
    <source>
        <dbReference type="ARBA" id="ARBA00004200"/>
    </source>
</evidence>
<evidence type="ECO:0000256" key="3">
    <source>
        <dbReference type="ARBA" id="ARBA00022692"/>
    </source>
</evidence>
<evidence type="ECO:0000256" key="11">
    <source>
        <dbReference type="ARBA" id="ARBA00023128"/>
    </source>
</evidence>
<accession>A0A2G5EQQ3</accession>
<keyword evidence="10 14" id="KW-1133">Transmembrane helix</keyword>
<evidence type="ECO:0000256" key="9">
    <source>
        <dbReference type="ARBA" id="ARBA00022837"/>
    </source>
</evidence>
<dbReference type="PIRSF" id="PIRSF037488">
    <property type="entry name" value="Mt_Rho_GTPase"/>
    <property type="match status" value="1"/>
</dbReference>
<dbReference type="InterPro" id="IPR011992">
    <property type="entry name" value="EF-hand-dom_pair"/>
</dbReference>
<evidence type="ECO:0000313" key="16">
    <source>
        <dbReference type="EMBL" id="PIA58076.1"/>
    </source>
</evidence>